<protein>
    <submittedName>
        <fullName evidence="2">Uncharacterized protein</fullName>
    </submittedName>
</protein>
<comment type="caution">
    <text evidence="2">The sequence shown here is derived from an EMBL/GenBank/DDBJ whole genome shotgun (WGS) entry which is preliminary data.</text>
</comment>
<feature type="region of interest" description="Disordered" evidence="1">
    <location>
        <begin position="40"/>
        <end position="68"/>
    </location>
</feature>
<sequence>MNVPSIHNTDVEDAANIDEGFVLGCCIGVGVGPDVDLEDFSRSRPWLDSSDSPVDSERGPQALALEGR</sequence>
<reference evidence="2" key="1">
    <citation type="journal article" date="2022" name="bioRxiv">
        <title>Sequencing and chromosome-scale assembly of the giantPleurodeles waltlgenome.</title>
        <authorList>
            <person name="Brown T."/>
            <person name="Elewa A."/>
            <person name="Iarovenko S."/>
            <person name="Subramanian E."/>
            <person name="Araus A.J."/>
            <person name="Petzold A."/>
            <person name="Susuki M."/>
            <person name="Suzuki K.-i.T."/>
            <person name="Hayashi T."/>
            <person name="Toyoda A."/>
            <person name="Oliveira C."/>
            <person name="Osipova E."/>
            <person name="Leigh N.D."/>
            <person name="Simon A."/>
            <person name="Yun M.H."/>
        </authorList>
    </citation>
    <scope>NUCLEOTIDE SEQUENCE</scope>
    <source>
        <strain evidence="2">20211129_DDA</strain>
        <tissue evidence="2">Liver</tissue>
    </source>
</reference>
<name>A0AAV7SWR0_PLEWA</name>
<evidence type="ECO:0000313" key="3">
    <source>
        <dbReference type="Proteomes" id="UP001066276"/>
    </source>
</evidence>
<dbReference type="EMBL" id="JANPWB010000007">
    <property type="protein sequence ID" value="KAJ1168598.1"/>
    <property type="molecule type" value="Genomic_DNA"/>
</dbReference>
<evidence type="ECO:0000313" key="2">
    <source>
        <dbReference type="EMBL" id="KAJ1168598.1"/>
    </source>
</evidence>
<organism evidence="2 3">
    <name type="scientific">Pleurodeles waltl</name>
    <name type="common">Iberian ribbed newt</name>
    <dbReference type="NCBI Taxonomy" id="8319"/>
    <lineage>
        <taxon>Eukaryota</taxon>
        <taxon>Metazoa</taxon>
        <taxon>Chordata</taxon>
        <taxon>Craniata</taxon>
        <taxon>Vertebrata</taxon>
        <taxon>Euteleostomi</taxon>
        <taxon>Amphibia</taxon>
        <taxon>Batrachia</taxon>
        <taxon>Caudata</taxon>
        <taxon>Salamandroidea</taxon>
        <taxon>Salamandridae</taxon>
        <taxon>Pleurodelinae</taxon>
        <taxon>Pleurodeles</taxon>
    </lineage>
</organism>
<accession>A0AAV7SWR0</accession>
<proteinExistence type="predicted"/>
<keyword evidence="3" id="KW-1185">Reference proteome</keyword>
<dbReference type="AlphaFoldDB" id="A0AAV7SWR0"/>
<dbReference type="Proteomes" id="UP001066276">
    <property type="component" value="Chromosome 4_1"/>
</dbReference>
<evidence type="ECO:0000256" key="1">
    <source>
        <dbReference type="SAM" id="MobiDB-lite"/>
    </source>
</evidence>
<gene>
    <name evidence="2" type="ORF">NDU88_000518</name>
</gene>